<proteinExistence type="predicted"/>
<accession>A0A7W8IFA5</accession>
<feature type="domain" description="HTH marR-type" evidence="1">
    <location>
        <begin position="1"/>
        <end position="140"/>
    </location>
</feature>
<dbReference type="PRINTS" id="PR00598">
    <property type="entry name" value="HTHMARR"/>
</dbReference>
<dbReference type="SMART" id="SM00347">
    <property type="entry name" value="HTH_MARR"/>
    <property type="match status" value="1"/>
</dbReference>
<comment type="caution">
    <text evidence="2">The sequence shown here is derived from an EMBL/GenBank/DDBJ whole genome shotgun (WGS) entry which is preliminary data.</text>
</comment>
<dbReference type="SUPFAM" id="SSF46785">
    <property type="entry name" value="Winged helix' DNA-binding domain"/>
    <property type="match status" value="1"/>
</dbReference>
<dbReference type="EMBL" id="JACHDY010000001">
    <property type="protein sequence ID" value="MBB5316112.1"/>
    <property type="molecule type" value="Genomic_DNA"/>
</dbReference>
<dbReference type="PROSITE" id="PS50995">
    <property type="entry name" value="HTH_MARR_2"/>
    <property type="match status" value="1"/>
</dbReference>
<dbReference type="AlphaFoldDB" id="A0A7W8IFA5"/>
<gene>
    <name evidence="2" type="ORF">HDF09_000762</name>
</gene>
<evidence type="ECO:0000259" key="1">
    <source>
        <dbReference type="PROSITE" id="PS50995"/>
    </source>
</evidence>
<evidence type="ECO:0000313" key="3">
    <source>
        <dbReference type="Proteomes" id="UP000568106"/>
    </source>
</evidence>
<dbReference type="InterPro" id="IPR000835">
    <property type="entry name" value="HTH_MarR-typ"/>
</dbReference>
<dbReference type="PANTHER" id="PTHR33164:SF89">
    <property type="entry name" value="MARR FAMILY REGULATORY PROTEIN"/>
    <property type="match status" value="1"/>
</dbReference>
<evidence type="ECO:0000313" key="2">
    <source>
        <dbReference type="EMBL" id="MBB5316112.1"/>
    </source>
</evidence>
<organism evidence="2 3">
    <name type="scientific">Tunturiibacter empetritectus</name>
    <dbReference type="NCBI Taxonomy" id="3069691"/>
    <lineage>
        <taxon>Bacteria</taxon>
        <taxon>Pseudomonadati</taxon>
        <taxon>Acidobacteriota</taxon>
        <taxon>Terriglobia</taxon>
        <taxon>Terriglobales</taxon>
        <taxon>Acidobacteriaceae</taxon>
        <taxon>Tunturiibacter</taxon>
    </lineage>
</organism>
<name>A0A7W8IFA5_9BACT</name>
<reference evidence="2" key="1">
    <citation type="submission" date="2020-08" db="EMBL/GenBank/DDBJ databases">
        <title>Genomic Encyclopedia of Type Strains, Phase IV (KMG-V): Genome sequencing to study the core and pangenomes of soil and plant-associated prokaryotes.</title>
        <authorList>
            <person name="Whitman W."/>
        </authorList>
    </citation>
    <scope>NUCLEOTIDE SEQUENCE [LARGE SCALE GENOMIC DNA]</scope>
    <source>
        <strain evidence="2">M8UP27</strain>
    </source>
</reference>
<dbReference type="InterPro" id="IPR036388">
    <property type="entry name" value="WH-like_DNA-bd_sf"/>
</dbReference>
<dbReference type="Gene3D" id="1.10.10.10">
    <property type="entry name" value="Winged helix-like DNA-binding domain superfamily/Winged helix DNA-binding domain"/>
    <property type="match status" value="1"/>
</dbReference>
<dbReference type="PANTHER" id="PTHR33164">
    <property type="entry name" value="TRANSCRIPTIONAL REGULATOR, MARR FAMILY"/>
    <property type="match status" value="1"/>
</dbReference>
<dbReference type="GO" id="GO:0003700">
    <property type="term" value="F:DNA-binding transcription factor activity"/>
    <property type="evidence" value="ECO:0007669"/>
    <property type="project" value="InterPro"/>
</dbReference>
<dbReference type="Pfam" id="PF01047">
    <property type="entry name" value="MarR"/>
    <property type="match status" value="1"/>
</dbReference>
<dbReference type="InterPro" id="IPR036390">
    <property type="entry name" value="WH_DNA-bd_sf"/>
</dbReference>
<dbReference type="Proteomes" id="UP000568106">
    <property type="component" value="Unassembled WGS sequence"/>
</dbReference>
<dbReference type="GO" id="GO:0006950">
    <property type="term" value="P:response to stress"/>
    <property type="evidence" value="ECO:0007669"/>
    <property type="project" value="TreeGrafter"/>
</dbReference>
<protein>
    <submittedName>
        <fullName evidence="2">DNA-binding MarR family transcriptional regulator</fullName>
    </submittedName>
</protein>
<dbReference type="InterPro" id="IPR039422">
    <property type="entry name" value="MarR/SlyA-like"/>
</dbReference>
<keyword evidence="3" id="KW-1185">Reference proteome</keyword>
<dbReference type="GO" id="GO:0003677">
    <property type="term" value="F:DNA binding"/>
    <property type="evidence" value="ECO:0007669"/>
    <property type="project" value="UniProtKB-KW"/>
</dbReference>
<sequence>MDHKEMERGQPAFLLAQLGAHAANQFTERLAVLQLTPADAGILRLLRVAAAISQQELSEKLRIHPSRLVAILDNLERRQLVERKPNPNDRRLYSLHLTGAGGEILERIGKVAREHQDALLSALSAGDRKKLSELLQQVADQQKLTRGVHPGYQRLGKTKPSDLKHS</sequence>
<keyword evidence="2" id="KW-0238">DNA-binding</keyword>